<evidence type="ECO:0000256" key="2">
    <source>
        <dbReference type="PROSITE-ProRule" id="PRU00196"/>
    </source>
</evidence>
<evidence type="ECO:0000256" key="1">
    <source>
        <dbReference type="ARBA" id="ARBA00023157"/>
    </source>
</evidence>
<dbReference type="InterPro" id="IPR036772">
    <property type="entry name" value="SRCR-like_dom_sf"/>
</dbReference>
<dbReference type="Proteomes" id="UP001164746">
    <property type="component" value="Chromosome 3"/>
</dbReference>
<dbReference type="PRINTS" id="PR00258">
    <property type="entry name" value="SPERACTRCPTR"/>
</dbReference>
<dbReference type="PANTHER" id="PTHR48071">
    <property type="entry name" value="SRCR DOMAIN-CONTAINING PROTEIN"/>
    <property type="match status" value="1"/>
</dbReference>
<dbReference type="Pfam" id="PF00530">
    <property type="entry name" value="SRCR"/>
    <property type="match status" value="1"/>
</dbReference>
<keyword evidence="1" id="KW-1015">Disulfide bond</keyword>
<dbReference type="Gene3D" id="3.10.250.10">
    <property type="entry name" value="SRCR-like domain"/>
    <property type="match status" value="1"/>
</dbReference>
<organism evidence="4 5">
    <name type="scientific">Mya arenaria</name>
    <name type="common">Soft-shell clam</name>
    <dbReference type="NCBI Taxonomy" id="6604"/>
    <lineage>
        <taxon>Eukaryota</taxon>
        <taxon>Metazoa</taxon>
        <taxon>Spiralia</taxon>
        <taxon>Lophotrochozoa</taxon>
        <taxon>Mollusca</taxon>
        <taxon>Bivalvia</taxon>
        <taxon>Autobranchia</taxon>
        <taxon>Heteroconchia</taxon>
        <taxon>Euheterodonta</taxon>
        <taxon>Imparidentia</taxon>
        <taxon>Neoheterodontei</taxon>
        <taxon>Myida</taxon>
        <taxon>Myoidea</taxon>
        <taxon>Myidae</taxon>
        <taxon>Mya</taxon>
    </lineage>
</organism>
<feature type="non-terminal residue" evidence="4">
    <location>
        <position position="84"/>
    </location>
</feature>
<dbReference type="InterPro" id="IPR001190">
    <property type="entry name" value="SRCR"/>
</dbReference>
<comment type="caution">
    <text evidence="2">Lacks conserved residue(s) required for the propagation of feature annotation.</text>
</comment>
<dbReference type="PROSITE" id="PS50287">
    <property type="entry name" value="SRCR_2"/>
    <property type="match status" value="1"/>
</dbReference>
<reference evidence="4" key="1">
    <citation type="submission" date="2022-11" db="EMBL/GenBank/DDBJ databases">
        <title>Centuries of genome instability and evolution in soft-shell clam transmissible cancer (bioRxiv).</title>
        <authorList>
            <person name="Hart S.F.M."/>
            <person name="Yonemitsu M.A."/>
            <person name="Giersch R.M."/>
            <person name="Beal B.F."/>
            <person name="Arriagada G."/>
            <person name="Davis B.W."/>
            <person name="Ostrander E.A."/>
            <person name="Goff S.P."/>
            <person name="Metzger M.J."/>
        </authorList>
    </citation>
    <scope>NUCLEOTIDE SEQUENCE</scope>
    <source>
        <strain evidence="4">MELC-2E11</strain>
        <tissue evidence="4">Siphon/mantle</tissue>
    </source>
</reference>
<dbReference type="EMBL" id="CP111014">
    <property type="protein sequence ID" value="WAQ99259.1"/>
    <property type="molecule type" value="Genomic_DNA"/>
</dbReference>
<accession>A0ABY7DRQ2</accession>
<evidence type="ECO:0000259" key="3">
    <source>
        <dbReference type="PROSITE" id="PS50287"/>
    </source>
</evidence>
<dbReference type="SUPFAM" id="SSF56487">
    <property type="entry name" value="SRCR-like"/>
    <property type="match status" value="1"/>
</dbReference>
<gene>
    <name evidence="4" type="ORF">MAR_023632</name>
</gene>
<evidence type="ECO:0000313" key="4">
    <source>
        <dbReference type="EMBL" id="WAQ99259.1"/>
    </source>
</evidence>
<dbReference type="PANTHER" id="PTHR48071:SF18">
    <property type="entry name" value="DELETED IN MALIGNANT BRAIN TUMORS 1 PROTEIN-RELATED"/>
    <property type="match status" value="1"/>
</dbReference>
<keyword evidence="5" id="KW-1185">Reference proteome</keyword>
<evidence type="ECO:0000313" key="5">
    <source>
        <dbReference type="Proteomes" id="UP001164746"/>
    </source>
</evidence>
<sequence>GDTKLERKFYFPSRYGITHTVINGYFLDTVRLVGGSHYDNGRVEVYDSFNKTWENVCYDYFSYNDAQVICRQLELYNGTLWYYI</sequence>
<protein>
    <submittedName>
        <fullName evidence="4">NETR-like protein</fullName>
    </submittedName>
</protein>
<feature type="domain" description="SRCR" evidence="3">
    <location>
        <begin position="30"/>
        <end position="73"/>
    </location>
</feature>
<proteinExistence type="predicted"/>
<name>A0ABY7DRQ2_MYAAR</name>